<gene>
    <name evidence="1" type="ORF">GCM10009069_21760</name>
</gene>
<evidence type="ECO:0000313" key="2">
    <source>
        <dbReference type="Proteomes" id="UP000634004"/>
    </source>
</evidence>
<evidence type="ECO:0000313" key="1">
    <source>
        <dbReference type="EMBL" id="GHA98509.1"/>
    </source>
</evidence>
<comment type="caution">
    <text evidence="1">The sequence shown here is derived from an EMBL/GenBank/DDBJ whole genome shotgun (WGS) entry which is preliminary data.</text>
</comment>
<dbReference type="EMBL" id="BMZH01000009">
    <property type="protein sequence ID" value="GHA98509.1"/>
    <property type="molecule type" value="Genomic_DNA"/>
</dbReference>
<dbReference type="AlphaFoldDB" id="A0A8J3CSA6"/>
<reference evidence="1" key="2">
    <citation type="submission" date="2020-09" db="EMBL/GenBank/DDBJ databases">
        <authorList>
            <person name="Sun Q."/>
            <person name="Kim S."/>
        </authorList>
    </citation>
    <scope>NUCLEOTIDE SEQUENCE</scope>
    <source>
        <strain evidence="1">KCTC 32513</strain>
    </source>
</reference>
<name>A0A8J3CSA6_9PROT</name>
<sequence>MASQHPGRPSRRLTYDDAKQVRRMIADGWLQSRIAAHFDVNPGRISEINTGKRFPKKGTFE</sequence>
<protein>
    <submittedName>
        <fullName evidence="1">Uncharacterized protein</fullName>
    </submittedName>
</protein>
<reference evidence="1" key="1">
    <citation type="journal article" date="2014" name="Int. J. Syst. Evol. Microbiol.">
        <title>Complete genome sequence of Corynebacterium casei LMG S-19264T (=DSM 44701T), isolated from a smear-ripened cheese.</title>
        <authorList>
            <consortium name="US DOE Joint Genome Institute (JGI-PGF)"/>
            <person name="Walter F."/>
            <person name="Albersmeier A."/>
            <person name="Kalinowski J."/>
            <person name="Ruckert C."/>
        </authorList>
    </citation>
    <scope>NUCLEOTIDE SEQUENCE</scope>
    <source>
        <strain evidence="1">KCTC 32513</strain>
    </source>
</reference>
<dbReference type="Proteomes" id="UP000634004">
    <property type="component" value="Unassembled WGS sequence"/>
</dbReference>
<accession>A0A8J3CSA6</accession>
<proteinExistence type="predicted"/>
<organism evidence="1 2">
    <name type="scientific">Algimonas arctica</name>
    <dbReference type="NCBI Taxonomy" id="1479486"/>
    <lineage>
        <taxon>Bacteria</taxon>
        <taxon>Pseudomonadati</taxon>
        <taxon>Pseudomonadota</taxon>
        <taxon>Alphaproteobacteria</taxon>
        <taxon>Maricaulales</taxon>
        <taxon>Robiginitomaculaceae</taxon>
        <taxon>Algimonas</taxon>
    </lineage>
</organism>
<keyword evidence="2" id="KW-1185">Reference proteome</keyword>
<dbReference type="RefSeq" id="WP_189498348.1">
    <property type="nucleotide sequence ID" value="NZ_BMZH01000009.1"/>
</dbReference>